<protein>
    <recommendedName>
        <fullName evidence="1">N-acetyltransferase domain-containing protein</fullName>
    </recommendedName>
</protein>
<reference evidence="3" key="1">
    <citation type="submission" date="2017-05" db="EMBL/GenBank/DDBJ databases">
        <authorList>
            <person name="Sung H."/>
        </authorList>
    </citation>
    <scope>NUCLEOTIDE SEQUENCE [LARGE SCALE GENOMIC DNA]</scope>
    <source>
        <strain evidence="3">AR23208</strain>
    </source>
</reference>
<dbReference type="GO" id="GO:0005737">
    <property type="term" value="C:cytoplasm"/>
    <property type="evidence" value="ECO:0007669"/>
    <property type="project" value="TreeGrafter"/>
</dbReference>
<dbReference type="InterPro" id="IPR051908">
    <property type="entry name" value="Ribosomal_N-acetyltransferase"/>
</dbReference>
<dbReference type="Pfam" id="PF13302">
    <property type="entry name" value="Acetyltransf_3"/>
    <property type="match status" value="1"/>
</dbReference>
<dbReference type="GO" id="GO:1990189">
    <property type="term" value="F:protein N-terminal-serine acetyltransferase activity"/>
    <property type="evidence" value="ECO:0007669"/>
    <property type="project" value="TreeGrafter"/>
</dbReference>
<gene>
    <name evidence="2" type="ORF">CBW65_11480</name>
</gene>
<dbReference type="InterPro" id="IPR016181">
    <property type="entry name" value="Acyl_CoA_acyltransferase"/>
</dbReference>
<organism evidence="2 3">
    <name type="scientific">Tumebacillus avium</name>
    <dbReference type="NCBI Taxonomy" id="1903704"/>
    <lineage>
        <taxon>Bacteria</taxon>
        <taxon>Bacillati</taxon>
        <taxon>Bacillota</taxon>
        <taxon>Bacilli</taxon>
        <taxon>Bacillales</taxon>
        <taxon>Alicyclobacillaceae</taxon>
        <taxon>Tumebacillus</taxon>
    </lineage>
</organism>
<dbReference type="PANTHER" id="PTHR43441">
    <property type="entry name" value="RIBOSOMAL-PROTEIN-SERINE ACETYLTRANSFERASE"/>
    <property type="match status" value="1"/>
</dbReference>
<dbReference type="InterPro" id="IPR000182">
    <property type="entry name" value="GNAT_dom"/>
</dbReference>
<dbReference type="RefSeq" id="WP_087459208.1">
    <property type="nucleotide sequence ID" value="NZ_CP021434.1"/>
</dbReference>
<accession>A0A1Y0ITF2</accession>
<dbReference type="PROSITE" id="PS51186">
    <property type="entry name" value="GNAT"/>
    <property type="match status" value="1"/>
</dbReference>
<keyword evidence="3" id="KW-1185">Reference proteome</keyword>
<dbReference type="GO" id="GO:0008999">
    <property type="term" value="F:protein-N-terminal-alanine acetyltransferase activity"/>
    <property type="evidence" value="ECO:0007669"/>
    <property type="project" value="TreeGrafter"/>
</dbReference>
<evidence type="ECO:0000313" key="2">
    <source>
        <dbReference type="EMBL" id="ARU63878.1"/>
    </source>
</evidence>
<dbReference type="AlphaFoldDB" id="A0A1Y0ITF2"/>
<name>A0A1Y0ITF2_9BACL</name>
<feature type="domain" description="N-acetyltransferase" evidence="1">
    <location>
        <begin position="10"/>
        <end position="176"/>
    </location>
</feature>
<dbReference type="Gene3D" id="3.40.630.30">
    <property type="match status" value="1"/>
</dbReference>
<dbReference type="Proteomes" id="UP000195437">
    <property type="component" value="Chromosome"/>
</dbReference>
<sequence>MLRMELFADAELRLLEEHHAEEVYRLIDGNREHLREWLPFIDFNTSSADSLAFIKMSREQLAKNSGTNYGIFYKGRLAGVVGNHFIDWSNRLTSIGYWLGKEFTGHGLMTAATKALVEQAFAEYKLNRVEIRVATGNLKSQGVPERLGFVKEGVLRQREWMYDRWLDHIVYSMLASEWEGQ</sequence>
<evidence type="ECO:0000259" key="1">
    <source>
        <dbReference type="PROSITE" id="PS51186"/>
    </source>
</evidence>
<proteinExistence type="predicted"/>
<dbReference type="PANTHER" id="PTHR43441:SF12">
    <property type="entry name" value="RIBOSOMAL N-ACETYLTRANSFERASE YDAF-RELATED"/>
    <property type="match status" value="1"/>
</dbReference>
<dbReference type="KEGG" id="tum:CBW65_11480"/>
<evidence type="ECO:0000313" key="3">
    <source>
        <dbReference type="Proteomes" id="UP000195437"/>
    </source>
</evidence>
<dbReference type="SUPFAM" id="SSF55729">
    <property type="entry name" value="Acyl-CoA N-acyltransferases (Nat)"/>
    <property type="match status" value="1"/>
</dbReference>
<dbReference type="OrthoDB" id="9799321at2"/>
<dbReference type="EMBL" id="CP021434">
    <property type="protein sequence ID" value="ARU63878.1"/>
    <property type="molecule type" value="Genomic_DNA"/>
</dbReference>